<sequence length="374" mass="40848">MRVAHLVATAGATGVESYLLTLLGAFDPARVEATLFVPGEGPLVERARAKGIRVELGAPSRKLDFGAARRLAERWRGRFDVIHAHGPRALFWAGRAARAAAIPQLVATVHELRWQTLPPSWKREVWIALERLAMSRADDLITVSDATRRDLLARWPEFAARTRVVHASTPHMSDRGAIPLASPRREVNETFRVATVGRFDWQKGYDLLLPAMAEWKRRGVDFELDIVGHGTLEPGLRALSARLGLEGRIRWHPAETSVPELLSLAHVYVTASRAEMFGIAVLEAMCAGLPVVASAAGSLVEVVEDGVTGVLVPLRPEASFAARIVDPLERLRMDPVGAAEMGERGLERAWTLFSPERLAAGVSAVYRRGPVSSG</sequence>
<dbReference type="Pfam" id="PF00534">
    <property type="entry name" value="Glycos_transf_1"/>
    <property type="match status" value="1"/>
</dbReference>
<evidence type="ECO:0000313" key="5">
    <source>
        <dbReference type="EMBL" id="NOT34529.1"/>
    </source>
</evidence>
<dbReference type="AlphaFoldDB" id="A0A849SZL5"/>
<evidence type="ECO:0000256" key="2">
    <source>
        <dbReference type="ARBA" id="ARBA00022679"/>
    </source>
</evidence>
<proteinExistence type="predicted"/>
<dbReference type="GO" id="GO:0016757">
    <property type="term" value="F:glycosyltransferase activity"/>
    <property type="evidence" value="ECO:0007669"/>
    <property type="project" value="UniProtKB-KW"/>
</dbReference>
<evidence type="ECO:0000313" key="6">
    <source>
        <dbReference type="Proteomes" id="UP000580839"/>
    </source>
</evidence>
<dbReference type="PANTHER" id="PTHR12526">
    <property type="entry name" value="GLYCOSYLTRANSFERASE"/>
    <property type="match status" value="1"/>
</dbReference>
<evidence type="ECO:0000256" key="1">
    <source>
        <dbReference type="ARBA" id="ARBA00022676"/>
    </source>
</evidence>
<feature type="domain" description="Glycosyltransferase subfamily 4-like N-terminal" evidence="4">
    <location>
        <begin position="14"/>
        <end position="166"/>
    </location>
</feature>
<organism evidence="5 6">
    <name type="scientific">Eiseniibacteriota bacterium</name>
    <dbReference type="NCBI Taxonomy" id="2212470"/>
    <lineage>
        <taxon>Bacteria</taxon>
        <taxon>Candidatus Eiseniibacteriota</taxon>
    </lineage>
</organism>
<dbReference type="InterPro" id="IPR001296">
    <property type="entry name" value="Glyco_trans_1"/>
</dbReference>
<evidence type="ECO:0000259" key="3">
    <source>
        <dbReference type="Pfam" id="PF00534"/>
    </source>
</evidence>
<evidence type="ECO:0000259" key="4">
    <source>
        <dbReference type="Pfam" id="PF13439"/>
    </source>
</evidence>
<name>A0A849SZL5_UNCEI</name>
<dbReference type="SUPFAM" id="SSF53756">
    <property type="entry name" value="UDP-Glycosyltransferase/glycogen phosphorylase"/>
    <property type="match status" value="1"/>
</dbReference>
<gene>
    <name evidence="5" type="ORF">HOP12_10205</name>
</gene>
<comment type="caution">
    <text evidence="5">The sequence shown here is derived from an EMBL/GenBank/DDBJ whole genome shotgun (WGS) entry which is preliminary data.</text>
</comment>
<feature type="domain" description="Glycosyl transferase family 1" evidence="3">
    <location>
        <begin position="189"/>
        <end position="324"/>
    </location>
</feature>
<dbReference type="Pfam" id="PF13439">
    <property type="entry name" value="Glyco_transf_4"/>
    <property type="match status" value="1"/>
</dbReference>
<reference evidence="5 6" key="1">
    <citation type="submission" date="2020-04" db="EMBL/GenBank/DDBJ databases">
        <title>Metagenomic profiling of ammonia- and methane-oxidizing microorganisms in a Dutch drinking water treatment plant.</title>
        <authorList>
            <person name="Poghosyan L."/>
            <person name="Leucker S."/>
        </authorList>
    </citation>
    <scope>NUCLEOTIDE SEQUENCE [LARGE SCALE GENOMIC DNA]</scope>
    <source>
        <strain evidence="5">S-RSF-IL-03</strain>
    </source>
</reference>
<dbReference type="Proteomes" id="UP000580839">
    <property type="component" value="Unassembled WGS sequence"/>
</dbReference>
<dbReference type="InterPro" id="IPR028098">
    <property type="entry name" value="Glyco_trans_4-like_N"/>
</dbReference>
<dbReference type="PANTHER" id="PTHR12526:SF510">
    <property type="entry name" value="D-INOSITOL 3-PHOSPHATE GLYCOSYLTRANSFERASE"/>
    <property type="match status" value="1"/>
</dbReference>
<dbReference type="Gene3D" id="3.40.50.2000">
    <property type="entry name" value="Glycogen Phosphorylase B"/>
    <property type="match status" value="2"/>
</dbReference>
<accession>A0A849SZL5</accession>
<dbReference type="CDD" id="cd03801">
    <property type="entry name" value="GT4_PimA-like"/>
    <property type="match status" value="1"/>
</dbReference>
<keyword evidence="2 5" id="KW-0808">Transferase</keyword>
<dbReference type="EMBL" id="JABFRW010000128">
    <property type="protein sequence ID" value="NOT34529.1"/>
    <property type="molecule type" value="Genomic_DNA"/>
</dbReference>
<protein>
    <submittedName>
        <fullName evidence="5">Glycosyltransferase family 4 protein</fullName>
    </submittedName>
</protein>
<keyword evidence="1" id="KW-0328">Glycosyltransferase</keyword>